<evidence type="ECO:0000256" key="2">
    <source>
        <dbReference type="SAM" id="Phobius"/>
    </source>
</evidence>
<dbReference type="RefSeq" id="WP_170172153.1">
    <property type="nucleotide sequence ID" value="NZ_JABEOW010000021.1"/>
</dbReference>
<keyword evidence="2" id="KW-0472">Membrane</keyword>
<dbReference type="EMBL" id="JABYQV010000002">
    <property type="protein sequence ID" value="NVP30206.1"/>
    <property type="molecule type" value="Genomic_DNA"/>
</dbReference>
<organism evidence="3 4">
    <name type="scientific">Sphingomonas sanguinis</name>
    <dbReference type="NCBI Taxonomy" id="33051"/>
    <lineage>
        <taxon>Bacteria</taxon>
        <taxon>Pseudomonadati</taxon>
        <taxon>Pseudomonadota</taxon>
        <taxon>Alphaproteobacteria</taxon>
        <taxon>Sphingomonadales</taxon>
        <taxon>Sphingomonadaceae</taxon>
        <taxon>Sphingomonas</taxon>
    </lineage>
</organism>
<comment type="caution">
    <text evidence="3">The sequence shown here is derived from an EMBL/GenBank/DDBJ whole genome shotgun (WGS) entry which is preliminary data.</text>
</comment>
<dbReference type="AlphaFoldDB" id="A0A7Y7QT33"/>
<gene>
    <name evidence="3" type="ORF">HLV41_04040</name>
</gene>
<keyword evidence="2" id="KW-1133">Transmembrane helix</keyword>
<proteinExistence type="predicted"/>
<accession>A0A7Y7QT33</accession>
<name>A0A7Y7QT33_9SPHN</name>
<keyword evidence="2" id="KW-0812">Transmembrane</keyword>
<dbReference type="Proteomes" id="UP000531581">
    <property type="component" value="Unassembled WGS sequence"/>
</dbReference>
<reference evidence="3 4" key="1">
    <citation type="submission" date="2020-05" db="EMBL/GenBank/DDBJ databases">
        <title>Draft Genome Sequences of Sphingomonas sp. Isolated from the International Space Station.</title>
        <authorList>
            <person name="Bijlani S."/>
            <person name="Singh N.K."/>
            <person name="Mason C.E."/>
            <person name="Wang C.C."/>
            <person name="Venkateswaran K."/>
        </authorList>
    </citation>
    <scope>NUCLEOTIDE SEQUENCE [LARGE SCALE GENOMIC DNA]</scope>
    <source>
        <strain evidence="3">ISS-IIF7SWP</strain>
    </source>
</reference>
<evidence type="ECO:0000313" key="3">
    <source>
        <dbReference type="EMBL" id="NVP30206.1"/>
    </source>
</evidence>
<evidence type="ECO:0000313" key="4">
    <source>
        <dbReference type="Proteomes" id="UP000531581"/>
    </source>
</evidence>
<sequence>MGAKRGAQARSRLSSGRDPPDAPCSMIGLSVAVGRFVEALFWAILRVAGMVGGVVLGVALAIGLGWWLIRRRR</sequence>
<protein>
    <submittedName>
        <fullName evidence="3">Uncharacterized protein</fullName>
    </submittedName>
</protein>
<evidence type="ECO:0000256" key="1">
    <source>
        <dbReference type="SAM" id="MobiDB-lite"/>
    </source>
</evidence>
<feature type="transmembrane region" description="Helical" evidence="2">
    <location>
        <begin position="50"/>
        <end position="69"/>
    </location>
</feature>
<feature type="region of interest" description="Disordered" evidence="1">
    <location>
        <begin position="1"/>
        <end position="22"/>
    </location>
</feature>